<reference evidence="3" key="1">
    <citation type="submission" date="2023-10" db="EMBL/GenBank/DDBJ databases">
        <title>Screening of Alkalihalophilus pseudofirmusBZ-TG-HK211 and Its Alleviation of Salt Stress on Rapeseed Growth.</title>
        <authorList>
            <person name="Zhao B."/>
            <person name="Guo T."/>
        </authorList>
    </citation>
    <scope>NUCLEOTIDE SEQUENCE</scope>
    <source>
        <strain evidence="3">BZ-TG-HK211</strain>
    </source>
</reference>
<keyword evidence="1" id="KW-0378">Hydrolase</keyword>
<dbReference type="Pfam" id="PF01520">
    <property type="entry name" value="Amidase_3"/>
    <property type="match status" value="1"/>
</dbReference>
<dbReference type="PROSITE" id="PS51724">
    <property type="entry name" value="SPOR"/>
    <property type="match status" value="1"/>
</dbReference>
<dbReference type="GO" id="GO:0042834">
    <property type="term" value="F:peptidoglycan binding"/>
    <property type="evidence" value="ECO:0007669"/>
    <property type="project" value="InterPro"/>
</dbReference>
<dbReference type="InterPro" id="IPR050695">
    <property type="entry name" value="N-acetylmuramoyl_amidase_3"/>
</dbReference>
<dbReference type="AlphaFoldDB" id="A0AAJ2NLE9"/>
<proteinExistence type="predicted"/>
<dbReference type="EMBL" id="JAWJAY010000001">
    <property type="protein sequence ID" value="MDV2883848.1"/>
    <property type="molecule type" value="Genomic_DNA"/>
</dbReference>
<dbReference type="InterPro" id="IPR036680">
    <property type="entry name" value="SPOR-like_sf"/>
</dbReference>
<dbReference type="PANTHER" id="PTHR30404">
    <property type="entry name" value="N-ACETYLMURAMOYL-L-ALANINE AMIDASE"/>
    <property type="match status" value="1"/>
</dbReference>
<dbReference type="SMART" id="SM00646">
    <property type="entry name" value="Ami_3"/>
    <property type="match status" value="1"/>
</dbReference>
<evidence type="ECO:0000313" key="3">
    <source>
        <dbReference type="EMBL" id="MDV2883848.1"/>
    </source>
</evidence>
<dbReference type="Gene3D" id="3.30.70.1070">
    <property type="entry name" value="Sporulation related repeat"/>
    <property type="match status" value="1"/>
</dbReference>
<evidence type="ECO:0000313" key="4">
    <source>
        <dbReference type="Proteomes" id="UP001285636"/>
    </source>
</evidence>
<evidence type="ECO:0000259" key="2">
    <source>
        <dbReference type="PROSITE" id="PS51724"/>
    </source>
</evidence>
<dbReference type="PANTHER" id="PTHR30404:SF0">
    <property type="entry name" value="N-ACETYLMURAMOYL-L-ALANINE AMIDASE AMIC"/>
    <property type="match status" value="1"/>
</dbReference>
<dbReference type="InterPro" id="IPR007730">
    <property type="entry name" value="SPOR-like_dom"/>
</dbReference>
<evidence type="ECO:0000256" key="1">
    <source>
        <dbReference type="ARBA" id="ARBA00022801"/>
    </source>
</evidence>
<dbReference type="Proteomes" id="UP001285636">
    <property type="component" value="Unassembled WGS sequence"/>
</dbReference>
<protein>
    <submittedName>
        <fullName evidence="3">N-acetylmuramoyl-L-alanine amidase</fullName>
    </submittedName>
</protein>
<gene>
    <name evidence="3" type="ORF">RYX45_01550</name>
</gene>
<dbReference type="SUPFAM" id="SSF53187">
    <property type="entry name" value="Zn-dependent exopeptidases"/>
    <property type="match status" value="1"/>
</dbReference>
<dbReference type="SUPFAM" id="SSF110997">
    <property type="entry name" value="Sporulation related repeat"/>
    <property type="match status" value="1"/>
</dbReference>
<dbReference type="GO" id="GO:0030288">
    <property type="term" value="C:outer membrane-bounded periplasmic space"/>
    <property type="evidence" value="ECO:0007669"/>
    <property type="project" value="TreeGrafter"/>
</dbReference>
<comment type="caution">
    <text evidence="3">The sequence shown here is derived from an EMBL/GenBank/DDBJ whole genome shotgun (WGS) entry which is preliminary data.</text>
</comment>
<dbReference type="RefSeq" id="WP_323465691.1">
    <property type="nucleotide sequence ID" value="NZ_CP144224.1"/>
</dbReference>
<feature type="domain" description="SPOR" evidence="2">
    <location>
        <begin position="184"/>
        <end position="257"/>
    </location>
</feature>
<dbReference type="Pfam" id="PF05036">
    <property type="entry name" value="SPOR"/>
    <property type="match status" value="1"/>
</dbReference>
<dbReference type="GO" id="GO:0009253">
    <property type="term" value="P:peptidoglycan catabolic process"/>
    <property type="evidence" value="ECO:0007669"/>
    <property type="project" value="InterPro"/>
</dbReference>
<organism evidence="3 4">
    <name type="scientific">Alkalihalophilus pseudofirmus</name>
    <name type="common">Bacillus pseudofirmus</name>
    <dbReference type="NCBI Taxonomy" id="79885"/>
    <lineage>
        <taxon>Bacteria</taxon>
        <taxon>Bacillati</taxon>
        <taxon>Bacillota</taxon>
        <taxon>Bacilli</taxon>
        <taxon>Bacillales</taxon>
        <taxon>Bacillaceae</taxon>
        <taxon>Alkalihalophilus</taxon>
    </lineage>
</organism>
<dbReference type="InterPro" id="IPR002508">
    <property type="entry name" value="MurNAc-LAA_cat"/>
</dbReference>
<sequence>MVKIFIDPGHGGTDPGAVGNGLQEKNLTLAISRQIRDMLLNEYSGVEVRMSRDSDVTIGLSPRAAAANNWGADYFVSVHINAGGGTGFESFIHSSLPARSQQLQRIVHPDIMTQLSVTDRGQKNANFAVLRETNMPAILTETLFIDRVADANLLKDPAFLTRAARGHVNGIVRAFNLQRKQGSVTPGTLYKVQCGAFSVRSNADTLANQLIADGFTPYVFQESNLWKVQVGAFSQRENAEALARELNAKGYQTAIVT</sequence>
<name>A0AAJ2NLE9_ALKPS</name>
<dbReference type="CDD" id="cd02696">
    <property type="entry name" value="MurNAc-LAA"/>
    <property type="match status" value="1"/>
</dbReference>
<dbReference type="Gene3D" id="3.40.630.40">
    <property type="entry name" value="Zn-dependent exopeptidases"/>
    <property type="match status" value="1"/>
</dbReference>
<accession>A0AAJ2NLE9</accession>
<dbReference type="GO" id="GO:0008745">
    <property type="term" value="F:N-acetylmuramoyl-L-alanine amidase activity"/>
    <property type="evidence" value="ECO:0007669"/>
    <property type="project" value="InterPro"/>
</dbReference>